<evidence type="ECO:0000256" key="3">
    <source>
        <dbReference type="ARBA" id="ARBA00023170"/>
    </source>
</evidence>
<dbReference type="InterPro" id="IPR001611">
    <property type="entry name" value="Leu-rich_rpt"/>
</dbReference>
<dbReference type="AlphaFoldDB" id="A0AAV1CW76"/>
<keyword evidence="2" id="KW-0732">Signal</keyword>
<reference evidence="4" key="1">
    <citation type="submission" date="2023-03" db="EMBL/GenBank/DDBJ databases">
        <authorList>
            <person name="Julca I."/>
        </authorList>
    </citation>
    <scope>NUCLEOTIDE SEQUENCE</scope>
</reference>
<dbReference type="InterPro" id="IPR032675">
    <property type="entry name" value="LRR_dom_sf"/>
</dbReference>
<dbReference type="SUPFAM" id="SSF52058">
    <property type="entry name" value="L domain-like"/>
    <property type="match status" value="1"/>
</dbReference>
<comment type="subcellular location">
    <subcellularLocation>
        <location evidence="1">Membrane</location>
        <topology evidence="1">Single-pass type I membrane protein</topology>
    </subcellularLocation>
</comment>
<evidence type="ECO:0000256" key="1">
    <source>
        <dbReference type="ARBA" id="ARBA00004479"/>
    </source>
</evidence>
<dbReference type="PANTHER" id="PTHR48053:SF139">
    <property type="entry name" value="LRR RECEPTOR-LIKE KINASE FAMILY PROTEIN"/>
    <property type="match status" value="1"/>
</dbReference>
<evidence type="ECO:0000313" key="5">
    <source>
        <dbReference type="Proteomes" id="UP001161247"/>
    </source>
</evidence>
<organism evidence="4 5">
    <name type="scientific">Oldenlandia corymbosa var. corymbosa</name>
    <dbReference type="NCBI Taxonomy" id="529605"/>
    <lineage>
        <taxon>Eukaryota</taxon>
        <taxon>Viridiplantae</taxon>
        <taxon>Streptophyta</taxon>
        <taxon>Embryophyta</taxon>
        <taxon>Tracheophyta</taxon>
        <taxon>Spermatophyta</taxon>
        <taxon>Magnoliopsida</taxon>
        <taxon>eudicotyledons</taxon>
        <taxon>Gunneridae</taxon>
        <taxon>Pentapetalae</taxon>
        <taxon>asterids</taxon>
        <taxon>lamiids</taxon>
        <taxon>Gentianales</taxon>
        <taxon>Rubiaceae</taxon>
        <taxon>Rubioideae</taxon>
        <taxon>Spermacoceae</taxon>
        <taxon>Hedyotis-Oldenlandia complex</taxon>
        <taxon>Oldenlandia</taxon>
    </lineage>
</organism>
<dbReference type="PANTHER" id="PTHR48053">
    <property type="entry name" value="LEUCINE RICH REPEAT FAMILY PROTEIN, EXPRESSED"/>
    <property type="match status" value="1"/>
</dbReference>
<dbReference type="Proteomes" id="UP001161247">
    <property type="component" value="Chromosome 3"/>
</dbReference>
<dbReference type="InterPro" id="IPR051716">
    <property type="entry name" value="Plant_RL_S/T_kinase"/>
</dbReference>
<keyword evidence="3" id="KW-0675">Receptor</keyword>
<name>A0AAV1CW76_OLDCO</name>
<evidence type="ECO:0000256" key="2">
    <source>
        <dbReference type="ARBA" id="ARBA00022729"/>
    </source>
</evidence>
<dbReference type="Pfam" id="PF00560">
    <property type="entry name" value="LRR_1"/>
    <property type="match status" value="2"/>
</dbReference>
<keyword evidence="5" id="KW-1185">Reference proteome</keyword>
<dbReference type="GO" id="GO:0016020">
    <property type="term" value="C:membrane"/>
    <property type="evidence" value="ECO:0007669"/>
    <property type="project" value="UniProtKB-SubCell"/>
</dbReference>
<dbReference type="Gene3D" id="3.80.10.10">
    <property type="entry name" value="Ribonuclease Inhibitor"/>
    <property type="match status" value="1"/>
</dbReference>
<accession>A0AAV1CW76</accession>
<dbReference type="EMBL" id="OX459120">
    <property type="protein sequence ID" value="CAI9098994.1"/>
    <property type="molecule type" value="Genomic_DNA"/>
</dbReference>
<protein>
    <submittedName>
        <fullName evidence="4">OLC1v1035739C1</fullName>
    </submittedName>
</protein>
<evidence type="ECO:0000313" key="4">
    <source>
        <dbReference type="EMBL" id="CAI9098994.1"/>
    </source>
</evidence>
<gene>
    <name evidence="4" type="ORF">OLC1_LOCUS9092</name>
</gene>
<proteinExistence type="predicted"/>
<sequence>MDDNYLSGSLPDEICHGGSLRNISLGSNMLRGPIPRSLKNCSKLHELILWGNQFTGNLLEVL</sequence>